<gene>
    <name evidence="1" type="ORF">SAMN04490194_6173</name>
</gene>
<dbReference type="AlphaFoldDB" id="A0A1H5NJV1"/>
<evidence type="ECO:0000313" key="2">
    <source>
        <dbReference type="Proteomes" id="UP000198985"/>
    </source>
</evidence>
<dbReference type="Proteomes" id="UP000198985">
    <property type="component" value="Unassembled WGS sequence"/>
</dbReference>
<dbReference type="EMBL" id="FNTY01000002">
    <property type="protein sequence ID" value="SEF01704.1"/>
    <property type="molecule type" value="Genomic_DNA"/>
</dbReference>
<sequence>MSVNDDAGCQQKRVGFKLIASKLAPKNTVNCRGEACPRRHLLPQRNP</sequence>
<reference evidence="1 2" key="1">
    <citation type="submission" date="2016-10" db="EMBL/GenBank/DDBJ databases">
        <authorList>
            <person name="de Groot N.N."/>
        </authorList>
    </citation>
    <scope>NUCLEOTIDE SEQUENCE [LARGE SCALE GENOMIC DNA]</scope>
    <source>
        <strain evidence="1 2">BS3662</strain>
    </source>
</reference>
<protein>
    <submittedName>
        <fullName evidence="1">Uncharacterized protein</fullName>
    </submittedName>
</protein>
<proteinExistence type="predicted"/>
<evidence type="ECO:0000313" key="1">
    <source>
        <dbReference type="EMBL" id="SEF01704.1"/>
    </source>
</evidence>
<name>A0A1H5NJV1_9PSED</name>
<accession>A0A1H5NJV1</accession>
<organism evidence="1 2">
    <name type="scientific">Pseudomonas migulae</name>
    <dbReference type="NCBI Taxonomy" id="78543"/>
    <lineage>
        <taxon>Bacteria</taxon>
        <taxon>Pseudomonadati</taxon>
        <taxon>Pseudomonadota</taxon>
        <taxon>Gammaproteobacteria</taxon>
        <taxon>Pseudomonadales</taxon>
        <taxon>Pseudomonadaceae</taxon>
        <taxon>Pseudomonas</taxon>
    </lineage>
</organism>